<feature type="region of interest" description="Disordered" evidence="1">
    <location>
        <begin position="331"/>
        <end position="352"/>
    </location>
</feature>
<evidence type="ECO:0000313" key="3">
    <source>
        <dbReference type="Proteomes" id="UP000266673"/>
    </source>
</evidence>
<accession>A0A397V894</accession>
<protein>
    <submittedName>
        <fullName evidence="2">Uncharacterized protein</fullName>
    </submittedName>
</protein>
<dbReference type="InterPro" id="IPR040345">
    <property type="entry name" value="Mug56/Spo71"/>
</dbReference>
<evidence type="ECO:0000313" key="2">
    <source>
        <dbReference type="EMBL" id="RIB17878.1"/>
    </source>
</evidence>
<dbReference type="PANTHER" id="PTHR28076">
    <property type="entry name" value="SPORULATION-SPECIFIC PROTEIN 71"/>
    <property type="match status" value="1"/>
</dbReference>
<feature type="region of interest" description="Disordered" evidence="1">
    <location>
        <begin position="1"/>
        <end position="20"/>
    </location>
</feature>
<dbReference type="EMBL" id="QKWP01000576">
    <property type="protein sequence ID" value="RIB17878.1"/>
    <property type="molecule type" value="Genomic_DNA"/>
</dbReference>
<comment type="caution">
    <text evidence="2">The sequence shown here is derived from an EMBL/GenBank/DDBJ whole genome shotgun (WGS) entry which is preliminary data.</text>
</comment>
<dbReference type="GO" id="GO:1902657">
    <property type="term" value="P:protein localization to prospore membrane"/>
    <property type="evidence" value="ECO:0007669"/>
    <property type="project" value="InterPro"/>
</dbReference>
<sequence length="519" mass="59614">MTSLDYNTSDDQSQNKITDAPFLVEEPQDVEELEITESDVNCPTMIRETLPLHLHPTLSVVNSTLEEDNSQHDDASISSINLSNIPINHDELNDPNSDANNANVNSDAGYFDIPAYFTNSSGWREYNVKLKPDRIEFYKNKKKAVDQLIFSSSTRQAFKIAAEKITNTVLDELSGINELEDVLNEWLQNSDMRLCWKRYDRIEWIVWEKNDDDEKDRSDLLACPQFIEREPPPVEGYLIRVTNEKGCKNRSKRLYFSSNDYYLFFFFFLKPFIASPPPPPSSSLEAGSGPQYVDAFLKANSKRRIKQIINAYGFINLIDVKEVRSLMDDNSEDACENDHAEDQSKEPKSEGKGKEWVNCLDAFIKYWKARVADDVKIQINTFKINQFNNYDDNSANIGDGIRGNWDNFRSYANPTIWHWCILNGCLGITAERHHQSIRLLCILGSNNLSYSRNLNRVSTEMQNFPRIYSDGMCCFDEDDECTLVVWQGNKHHVIKRSGAIGVEFRKKATLDSVGKVMIF</sequence>
<feature type="compositionally biased region" description="Basic and acidic residues" evidence="1">
    <location>
        <begin position="336"/>
        <end position="352"/>
    </location>
</feature>
<dbReference type="AlphaFoldDB" id="A0A397V894"/>
<gene>
    <name evidence="2" type="ORF">C2G38_2186147</name>
</gene>
<organism evidence="2 3">
    <name type="scientific">Gigaspora rosea</name>
    <dbReference type="NCBI Taxonomy" id="44941"/>
    <lineage>
        <taxon>Eukaryota</taxon>
        <taxon>Fungi</taxon>
        <taxon>Fungi incertae sedis</taxon>
        <taxon>Mucoromycota</taxon>
        <taxon>Glomeromycotina</taxon>
        <taxon>Glomeromycetes</taxon>
        <taxon>Diversisporales</taxon>
        <taxon>Gigasporaceae</taxon>
        <taxon>Gigaspora</taxon>
    </lineage>
</organism>
<proteinExistence type="predicted"/>
<reference evidence="2 3" key="1">
    <citation type="submission" date="2018-06" db="EMBL/GenBank/DDBJ databases">
        <title>Comparative genomics reveals the genomic features of Rhizophagus irregularis, R. cerebriforme, R. diaphanum and Gigaspora rosea, and their symbiotic lifestyle signature.</title>
        <authorList>
            <person name="Morin E."/>
            <person name="San Clemente H."/>
            <person name="Chen E.C.H."/>
            <person name="De La Providencia I."/>
            <person name="Hainaut M."/>
            <person name="Kuo A."/>
            <person name="Kohler A."/>
            <person name="Murat C."/>
            <person name="Tang N."/>
            <person name="Roy S."/>
            <person name="Loubradou J."/>
            <person name="Henrissat B."/>
            <person name="Grigoriev I.V."/>
            <person name="Corradi N."/>
            <person name="Roux C."/>
            <person name="Martin F.M."/>
        </authorList>
    </citation>
    <scope>NUCLEOTIDE SEQUENCE [LARGE SCALE GENOMIC DNA]</scope>
    <source>
        <strain evidence="2 3">DAOM 194757</strain>
    </source>
</reference>
<dbReference type="Proteomes" id="UP000266673">
    <property type="component" value="Unassembled WGS sequence"/>
</dbReference>
<feature type="compositionally biased region" description="Polar residues" evidence="1">
    <location>
        <begin position="1"/>
        <end position="17"/>
    </location>
</feature>
<dbReference type="PANTHER" id="PTHR28076:SF1">
    <property type="entry name" value="PROSPORE MEMBRANE ADAPTER PROTEIN SPO71"/>
    <property type="match status" value="1"/>
</dbReference>
<dbReference type="STRING" id="44941.A0A397V894"/>
<dbReference type="OrthoDB" id="5579281at2759"/>
<evidence type="ECO:0000256" key="1">
    <source>
        <dbReference type="SAM" id="MobiDB-lite"/>
    </source>
</evidence>
<name>A0A397V894_9GLOM</name>
<keyword evidence="3" id="KW-1185">Reference proteome</keyword>